<evidence type="ECO:0000259" key="4">
    <source>
        <dbReference type="PROSITE" id="PS50932"/>
    </source>
</evidence>
<comment type="caution">
    <text evidence="5">The sequence shown here is derived from an EMBL/GenBank/DDBJ whole genome shotgun (WGS) entry which is preliminary data.</text>
</comment>
<dbReference type="Proteomes" id="UP000017048">
    <property type="component" value="Unassembled WGS sequence"/>
</dbReference>
<gene>
    <name evidence="5" type="ORF">NCAST_32_04110</name>
</gene>
<evidence type="ECO:0000256" key="2">
    <source>
        <dbReference type="ARBA" id="ARBA00023125"/>
    </source>
</evidence>
<dbReference type="InterPro" id="IPR046335">
    <property type="entry name" value="LacI/GalR-like_sensor"/>
</dbReference>
<dbReference type="Pfam" id="PF00356">
    <property type="entry name" value="LacI"/>
    <property type="match status" value="1"/>
</dbReference>
<dbReference type="InterPro" id="IPR010982">
    <property type="entry name" value="Lambda_DNA-bd_dom_sf"/>
</dbReference>
<keyword evidence="2" id="KW-0238">DNA-binding</keyword>
<dbReference type="eggNOG" id="COG1609">
    <property type="taxonomic scope" value="Bacteria"/>
</dbReference>
<keyword evidence="6" id="KW-1185">Reference proteome</keyword>
<keyword evidence="1" id="KW-0805">Transcription regulation</keyword>
<dbReference type="SUPFAM" id="SSF47413">
    <property type="entry name" value="lambda repressor-like DNA-binding domains"/>
    <property type="match status" value="1"/>
</dbReference>
<name>U5EHQ3_NOCAS</name>
<keyword evidence="3" id="KW-0804">Transcription</keyword>
<evidence type="ECO:0000256" key="3">
    <source>
        <dbReference type="ARBA" id="ARBA00023163"/>
    </source>
</evidence>
<dbReference type="PANTHER" id="PTHR30146:SF109">
    <property type="entry name" value="HTH-TYPE TRANSCRIPTIONAL REGULATOR GALS"/>
    <property type="match status" value="1"/>
</dbReference>
<protein>
    <submittedName>
        <fullName evidence="5">LacI family transcriptional regulator</fullName>
    </submittedName>
</protein>
<dbReference type="Pfam" id="PF13377">
    <property type="entry name" value="Peripla_BP_3"/>
    <property type="match status" value="1"/>
</dbReference>
<evidence type="ECO:0000256" key="1">
    <source>
        <dbReference type="ARBA" id="ARBA00023015"/>
    </source>
</evidence>
<accession>U5EHQ3</accession>
<dbReference type="STRING" id="1824.SAMN05444423_102691"/>
<dbReference type="GO" id="GO:0003700">
    <property type="term" value="F:DNA-binding transcription factor activity"/>
    <property type="evidence" value="ECO:0007669"/>
    <property type="project" value="TreeGrafter"/>
</dbReference>
<dbReference type="SMART" id="SM00354">
    <property type="entry name" value="HTH_LACI"/>
    <property type="match status" value="1"/>
</dbReference>
<dbReference type="PANTHER" id="PTHR30146">
    <property type="entry name" value="LACI-RELATED TRANSCRIPTIONAL REPRESSOR"/>
    <property type="match status" value="1"/>
</dbReference>
<dbReference type="CDD" id="cd01392">
    <property type="entry name" value="HTH_LacI"/>
    <property type="match status" value="1"/>
</dbReference>
<sequence length="347" mass="37141">MGPIVTAKRPTLADVAARAGVSTAVVSYVLNDGPRPVSEASRAKVIEAADELQYRPDRLARALRRPRRWRQVGLLVPDLTMPLYAALVGRTEIHARARDHLTMIGNTGYDPEREREFVTAFADVGIDGLIVVGAVDPSATSAICARARMPVVWVHNTRNAVDSPIVGADHVAAGRLAAEHLTEVHGCRDIAFVGGTTAEDVRYGDRETVIQRYRGFTGVAGESAPLIRTDLTADGAYRRVTEYLRTCDEPPHGMVVATNAQAAAALRAITDAGLDVPDRIRVVGFDASPAQLFGQITLTAVQQPIDAITQLALDRLLLTAPDPAETDIPTPMPVTVQRGESCGCGTT</sequence>
<dbReference type="Gene3D" id="3.40.50.2300">
    <property type="match status" value="2"/>
</dbReference>
<dbReference type="SUPFAM" id="SSF53822">
    <property type="entry name" value="Periplasmic binding protein-like I"/>
    <property type="match status" value="1"/>
</dbReference>
<dbReference type="CDD" id="cd06267">
    <property type="entry name" value="PBP1_LacI_sugar_binding-like"/>
    <property type="match status" value="1"/>
</dbReference>
<reference evidence="5 6" key="1">
    <citation type="journal article" date="2014" name="BMC Genomics">
        <title>Genome based analysis of type-I polyketide synthase and nonribosomal peptide synthetase gene clusters in seven strains of five representative Nocardia species.</title>
        <authorList>
            <person name="Komaki H."/>
            <person name="Ichikawa N."/>
            <person name="Hosoyama A."/>
            <person name="Takahashi-Nakaguchi A."/>
            <person name="Matsuzawa T."/>
            <person name="Suzuki K."/>
            <person name="Fujita N."/>
            <person name="Gonoi T."/>
        </authorList>
    </citation>
    <scope>NUCLEOTIDE SEQUENCE [LARGE SCALE GENOMIC DNA]</scope>
    <source>
        <strain evidence="5 6">NBRC 15531</strain>
    </source>
</reference>
<dbReference type="InterPro" id="IPR028082">
    <property type="entry name" value="Peripla_BP_I"/>
</dbReference>
<dbReference type="EMBL" id="BAFO02000032">
    <property type="protein sequence ID" value="GAD85926.1"/>
    <property type="molecule type" value="Genomic_DNA"/>
</dbReference>
<organism evidence="5 6">
    <name type="scientific">Nocardia asteroides NBRC 15531</name>
    <dbReference type="NCBI Taxonomy" id="1110697"/>
    <lineage>
        <taxon>Bacteria</taxon>
        <taxon>Bacillati</taxon>
        <taxon>Actinomycetota</taxon>
        <taxon>Actinomycetes</taxon>
        <taxon>Mycobacteriales</taxon>
        <taxon>Nocardiaceae</taxon>
        <taxon>Nocardia</taxon>
    </lineage>
</organism>
<evidence type="ECO:0000313" key="6">
    <source>
        <dbReference type="Proteomes" id="UP000017048"/>
    </source>
</evidence>
<dbReference type="AlphaFoldDB" id="U5EHQ3"/>
<dbReference type="GO" id="GO:0000976">
    <property type="term" value="F:transcription cis-regulatory region binding"/>
    <property type="evidence" value="ECO:0007669"/>
    <property type="project" value="TreeGrafter"/>
</dbReference>
<proteinExistence type="predicted"/>
<dbReference type="PROSITE" id="PS50932">
    <property type="entry name" value="HTH_LACI_2"/>
    <property type="match status" value="1"/>
</dbReference>
<dbReference type="Gene3D" id="1.10.260.40">
    <property type="entry name" value="lambda repressor-like DNA-binding domains"/>
    <property type="match status" value="1"/>
</dbReference>
<dbReference type="InterPro" id="IPR000843">
    <property type="entry name" value="HTH_LacI"/>
</dbReference>
<evidence type="ECO:0000313" key="5">
    <source>
        <dbReference type="EMBL" id="GAD85926.1"/>
    </source>
</evidence>
<feature type="domain" description="HTH lacI-type" evidence="4">
    <location>
        <begin position="10"/>
        <end position="65"/>
    </location>
</feature>